<feature type="transmembrane region" description="Helical" evidence="6">
    <location>
        <begin position="6"/>
        <end position="24"/>
    </location>
</feature>
<dbReference type="AlphaFoldDB" id="A0A368XBJ6"/>
<evidence type="ECO:0000256" key="6">
    <source>
        <dbReference type="SAM" id="Phobius"/>
    </source>
</evidence>
<name>A0A368XBJ6_9BURK</name>
<dbReference type="NCBIfam" id="TIGR02771">
    <property type="entry name" value="TraF_Ti"/>
    <property type="match status" value="1"/>
</dbReference>
<keyword evidence="5" id="KW-0184">Conjugation</keyword>
<dbReference type="InterPro" id="IPR036286">
    <property type="entry name" value="LexA/Signal_pep-like_sf"/>
</dbReference>
<dbReference type="SUPFAM" id="SSF51306">
    <property type="entry name" value="LexA/Signal peptidase"/>
    <property type="match status" value="1"/>
</dbReference>
<keyword evidence="4" id="KW-0574">Periplasm</keyword>
<dbReference type="RefSeq" id="WP_245965982.1">
    <property type="nucleotide sequence ID" value="NZ_QPJK01000013.1"/>
</dbReference>
<protein>
    <submittedName>
        <fullName evidence="8">Conjugal transfer pilin signal peptidase TrbI</fullName>
    </submittedName>
</protein>
<keyword evidence="6" id="KW-0812">Transmembrane</keyword>
<evidence type="ECO:0000256" key="5">
    <source>
        <dbReference type="ARBA" id="ARBA00022971"/>
    </source>
</evidence>
<dbReference type="GO" id="GO:0042597">
    <property type="term" value="C:periplasmic space"/>
    <property type="evidence" value="ECO:0007669"/>
    <property type="project" value="UniProtKB-SubCell"/>
</dbReference>
<evidence type="ECO:0000313" key="9">
    <source>
        <dbReference type="Proteomes" id="UP000252884"/>
    </source>
</evidence>
<comment type="similarity">
    <text evidence="2">Belongs to the peptidase S26C family.</text>
</comment>
<keyword evidence="6" id="KW-1133">Transmembrane helix</keyword>
<evidence type="ECO:0000256" key="2">
    <source>
        <dbReference type="ARBA" id="ARBA00005849"/>
    </source>
</evidence>
<dbReference type="InterPro" id="IPR019533">
    <property type="entry name" value="Peptidase_S26"/>
</dbReference>
<evidence type="ECO:0000256" key="1">
    <source>
        <dbReference type="ARBA" id="ARBA00004418"/>
    </source>
</evidence>
<dbReference type="GO" id="GO:0006465">
    <property type="term" value="P:signal peptide processing"/>
    <property type="evidence" value="ECO:0007669"/>
    <property type="project" value="InterPro"/>
</dbReference>
<evidence type="ECO:0000256" key="3">
    <source>
        <dbReference type="ARBA" id="ARBA00022729"/>
    </source>
</evidence>
<dbReference type="Pfam" id="PF10502">
    <property type="entry name" value="Peptidase_S26"/>
    <property type="match status" value="1"/>
</dbReference>
<evidence type="ECO:0000313" key="8">
    <source>
        <dbReference type="EMBL" id="RCW65089.1"/>
    </source>
</evidence>
<sequence>MRLRWYLYAPVFAIWAFAYARLFIDSTPRFPLLFNWTPSLPYHVAWMQGGAAAPQRGDFIVFRFDGPGQTRYPGLRGQPFFKRVRGLPGDVVTVQGRMVHVNGEAVGLAKSHAFDRHPLAPIGSLVIPPDHFYVQGTAADSFDSRYSDSGLVRSGQVLGIVVPLF</sequence>
<dbReference type="Proteomes" id="UP000252884">
    <property type="component" value="Unassembled WGS sequence"/>
</dbReference>
<accession>A0A368XBJ6</accession>
<evidence type="ECO:0000259" key="7">
    <source>
        <dbReference type="Pfam" id="PF10502"/>
    </source>
</evidence>
<organism evidence="8 9">
    <name type="scientific">Pseudorhodoferax soli</name>
    <dbReference type="NCBI Taxonomy" id="545864"/>
    <lineage>
        <taxon>Bacteria</taxon>
        <taxon>Pseudomonadati</taxon>
        <taxon>Pseudomonadota</taxon>
        <taxon>Betaproteobacteria</taxon>
        <taxon>Burkholderiales</taxon>
        <taxon>Comamonadaceae</taxon>
    </lineage>
</organism>
<proteinExistence type="inferred from homology"/>
<dbReference type="GO" id="GO:0004252">
    <property type="term" value="F:serine-type endopeptidase activity"/>
    <property type="evidence" value="ECO:0007669"/>
    <property type="project" value="InterPro"/>
</dbReference>
<comment type="subcellular location">
    <subcellularLocation>
        <location evidence="1">Periplasm</location>
    </subcellularLocation>
</comment>
<keyword evidence="6" id="KW-0472">Membrane</keyword>
<dbReference type="CDD" id="cd06462">
    <property type="entry name" value="Peptidase_S24_S26"/>
    <property type="match status" value="1"/>
</dbReference>
<dbReference type="InterPro" id="IPR014139">
    <property type="entry name" value="Peptidase_S26C_TraF"/>
</dbReference>
<dbReference type="EMBL" id="QPJK01000013">
    <property type="protein sequence ID" value="RCW65089.1"/>
    <property type="molecule type" value="Genomic_DNA"/>
</dbReference>
<keyword evidence="9" id="KW-1185">Reference proteome</keyword>
<evidence type="ECO:0000256" key="4">
    <source>
        <dbReference type="ARBA" id="ARBA00022764"/>
    </source>
</evidence>
<keyword evidence="3" id="KW-0732">Signal</keyword>
<feature type="domain" description="Peptidase S26" evidence="7">
    <location>
        <begin position="37"/>
        <end position="162"/>
    </location>
</feature>
<reference evidence="8 9" key="1">
    <citation type="submission" date="2018-07" db="EMBL/GenBank/DDBJ databases">
        <title>Genomic Encyclopedia of Type Strains, Phase IV (KMG-IV): sequencing the most valuable type-strain genomes for metagenomic binning, comparative biology and taxonomic classification.</title>
        <authorList>
            <person name="Goeker M."/>
        </authorList>
    </citation>
    <scope>NUCLEOTIDE SEQUENCE [LARGE SCALE GENOMIC DNA]</scope>
    <source>
        <strain evidence="8 9">DSM 21634</strain>
    </source>
</reference>
<gene>
    <name evidence="8" type="ORF">DES41_11313</name>
</gene>
<comment type="caution">
    <text evidence="8">The sequence shown here is derived from an EMBL/GenBank/DDBJ whole genome shotgun (WGS) entry which is preliminary data.</text>
</comment>
<dbReference type="Gene3D" id="2.10.109.10">
    <property type="entry name" value="Umud Fragment, subunit A"/>
    <property type="match status" value="1"/>
</dbReference>